<name>A0ABS0CNB1_9NOCA</name>
<sequence length="65" mass="7083">MIPALMWAWRAMRHLALVIRAGVPALLTGDLTLEMAAASLAGSMLHSWSKPSPVLRTQVAARFQL</sequence>
<gene>
    <name evidence="1" type="ORF">IU459_09485</name>
</gene>
<reference evidence="1 2" key="1">
    <citation type="submission" date="2020-10" db="EMBL/GenBank/DDBJ databases">
        <title>Identification of Nocardia species via Next-generation sequencing and recognition of intraspecies genetic diversity.</title>
        <authorList>
            <person name="Li P."/>
            <person name="Li P."/>
            <person name="Lu B."/>
        </authorList>
    </citation>
    <scope>NUCLEOTIDE SEQUENCE [LARGE SCALE GENOMIC DNA]</scope>
    <source>
        <strain evidence="1 2">BJ06-0157</strain>
    </source>
</reference>
<accession>A0ABS0CNB1</accession>
<organism evidence="1 2">
    <name type="scientific">Nocardia amamiensis</name>
    <dbReference type="NCBI Taxonomy" id="404578"/>
    <lineage>
        <taxon>Bacteria</taxon>
        <taxon>Bacillati</taxon>
        <taxon>Actinomycetota</taxon>
        <taxon>Actinomycetes</taxon>
        <taxon>Mycobacteriales</taxon>
        <taxon>Nocardiaceae</taxon>
        <taxon>Nocardia</taxon>
    </lineage>
</organism>
<dbReference type="RefSeq" id="WP_195129116.1">
    <property type="nucleotide sequence ID" value="NZ_JADLQX010000006.1"/>
</dbReference>
<keyword evidence="2" id="KW-1185">Reference proteome</keyword>
<proteinExistence type="predicted"/>
<protein>
    <submittedName>
        <fullName evidence="1">Uncharacterized protein</fullName>
    </submittedName>
</protein>
<evidence type="ECO:0000313" key="1">
    <source>
        <dbReference type="EMBL" id="MBF6297776.1"/>
    </source>
</evidence>
<evidence type="ECO:0000313" key="2">
    <source>
        <dbReference type="Proteomes" id="UP000702209"/>
    </source>
</evidence>
<comment type="caution">
    <text evidence="1">The sequence shown here is derived from an EMBL/GenBank/DDBJ whole genome shotgun (WGS) entry which is preliminary data.</text>
</comment>
<dbReference type="EMBL" id="JADLQX010000006">
    <property type="protein sequence ID" value="MBF6297776.1"/>
    <property type="molecule type" value="Genomic_DNA"/>
</dbReference>
<dbReference type="Proteomes" id="UP000702209">
    <property type="component" value="Unassembled WGS sequence"/>
</dbReference>